<dbReference type="GO" id="GO:0016593">
    <property type="term" value="C:Cdc73/Paf1 complex"/>
    <property type="evidence" value="ECO:0007669"/>
    <property type="project" value="InterPro"/>
</dbReference>
<dbReference type="PANTHER" id="PTHR23188">
    <property type="entry name" value="RNA POLYMERASE II-ASSOCIATED FACTOR 1 HOMOLOG"/>
    <property type="match status" value="1"/>
</dbReference>
<comment type="similarity">
    <text evidence="2">Belongs to the PAF1 family.</text>
</comment>
<proteinExistence type="inferred from homology"/>
<organism evidence="6 7">
    <name type="scientific">Hypsibius exemplaris</name>
    <name type="common">Freshwater tardigrade</name>
    <dbReference type="NCBI Taxonomy" id="2072580"/>
    <lineage>
        <taxon>Eukaryota</taxon>
        <taxon>Metazoa</taxon>
        <taxon>Ecdysozoa</taxon>
        <taxon>Tardigrada</taxon>
        <taxon>Eutardigrada</taxon>
        <taxon>Parachela</taxon>
        <taxon>Hypsibioidea</taxon>
        <taxon>Hypsibiidae</taxon>
        <taxon>Hypsibius</taxon>
    </lineage>
</organism>
<dbReference type="AlphaFoldDB" id="A0A1W0WY19"/>
<dbReference type="InterPro" id="IPR007133">
    <property type="entry name" value="RNA_pol_II-assoc_Paf1"/>
</dbReference>
<dbReference type="OrthoDB" id="10260285at2759"/>
<keyword evidence="4" id="KW-0539">Nucleus</keyword>
<feature type="compositionally biased region" description="Basic and acidic residues" evidence="5">
    <location>
        <begin position="455"/>
        <end position="465"/>
    </location>
</feature>
<sequence>MAPPGVPGQRSGRVVLSNAGAGERDDFLCKVKYLNRLPDLPADTKFLVYNVDMTPYVKYSHTSLEKEYKRDINCDSDMGMKLNLLTQQISTVDPTDREGRAIDEMLCADEPVTDLTPVKGPQRVDHGRHVAWLRKSQYILNDFGMNRGADMSTEKSLKRPASNIVDFPLKTQARRVESIMDTFETINKPKRHPNKPDLTVVEETPVFPDFDLVKYPVVIVNFDNDPAPPPVRNYMPDEVMASSMLRGMMDENGNQMVAYFVPTEGTMQKLVETRGNVDDNEEYIYKLHREYSLPDDRTRATTSKNDDSSVFAFNLRDGSLFYTELETKVKLARRPRGARKTKSRLVVRFVSEVPAEVVPEAEAESPAADEEEEPATKTPPPPADSDGAESSAEEILSNGVPTDDEDGKVEGEVKPKEERIRPEDNDIDEESAKSTSSGSDDSDSDNEPVSKKKAATKDSSDSDSD</sequence>
<accession>A0A1W0WY19</accession>
<dbReference type="EMBL" id="MTYJ01000033">
    <property type="protein sequence ID" value="OQV20100.1"/>
    <property type="molecule type" value="Genomic_DNA"/>
</dbReference>
<dbReference type="GO" id="GO:0006368">
    <property type="term" value="P:transcription elongation by RNA polymerase II"/>
    <property type="evidence" value="ECO:0007669"/>
    <property type="project" value="InterPro"/>
</dbReference>
<gene>
    <name evidence="6" type="ORF">BV898_05893</name>
</gene>
<dbReference type="Proteomes" id="UP000192578">
    <property type="component" value="Unassembled WGS sequence"/>
</dbReference>
<keyword evidence="7" id="KW-1185">Reference proteome</keyword>
<feature type="region of interest" description="Disordered" evidence="5">
    <location>
        <begin position="357"/>
        <end position="465"/>
    </location>
</feature>
<evidence type="ECO:0000313" key="6">
    <source>
        <dbReference type="EMBL" id="OQV20100.1"/>
    </source>
</evidence>
<feature type="compositionally biased region" description="Basic and acidic residues" evidence="5">
    <location>
        <begin position="408"/>
        <end position="424"/>
    </location>
</feature>
<evidence type="ECO:0000256" key="2">
    <source>
        <dbReference type="ARBA" id="ARBA00007560"/>
    </source>
</evidence>
<protein>
    <recommendedName>
        <fullName evidence="3">RNA polymerase II-associated factor 1 homolog</fullName>
    </recommendedName>
</protein>
<comment type="caution">
    <text evidence="6">The sequence shown here is derived from an EMBL/GenBank/DDBJ whole genome shotgun (WGS) entry which is preliminary data.</text>
</comment>
<dbReference type="PANTHER" id="PTHR23188:SF12">
    <property type="entry name" value="RNA POLYMERASE II-ASSOCIATED FACTOR 1 HOMOLOG"/>
    <property type="match status" value="1"/>
</dbReference>
<evidence type="ECO:0000256" key="1">
    <source>
        <dbReference type="ARBA" id="ARBA00004123"/>
    </source>
</evidence>
<evidence type="ECO:0000256" key="5">
    <source>
        <dbReference type="SAM" id="MobiDB-lite"/>
    </source>
</evidence>
<comment type="subcellular location">
    <subcellularLocation>
        <location evidence="1">Nucleus</location>
    </subcellularLocation>
</comment>
<dbReference type="Pfam" id="PF03985">
    <property type="entry name" value="Paf1"/>
    <property type="match status" value="1"/>
</dbReference>
<reference evidence="7" key="1">
    <citation type="submission" date="2017-01" db="EMBL/GenBank/DDBJ databases">
        <title>Comparative genomics of anhydrobiosis in the tardigrade Hypsibius dujardini.</title>
        <authorList>
            <person name="Yoshida Y."/>
            <person name="Koutsovoulos G."/>
            <person name="Laetsch D."/>
            <person name="Stevens L."/>
            <person name="Kumar S."/>
            <person name="Horikawa D."/>
            <person name="Ishino K."/>
            <person name="Komine S."/>
            <person name="Tomita M."/>
            <person name="Blaxter M."/>
            <person name="Arakawa K."/>
        </authorList>
    </citation>
    <scope>NUCLEOTIDE SEQUENCE [LARGE SCALE GENOMIC DNA]</scope>
    <source>
        <strain evidence="7">Z151</strain>
    </source>
</reference>
<dbReference type="GO" id="GO:0000993">
    <property type="term" value="F:RNA polymerase II complex binding"/>
    <property type="evidence" value="ECO:0007669"/>
    <property type="project" value="TreeGrafter"/>
</dbReference>
<evidence type="ECO:0000313" key="7">
    <source>
        <dbReference type="Proteomes" id="UP000192578"/>
    </source>
</evidence>
<feature type="compositionally biased region" description="Acidic residues" evidence="5">
    <location>
        <begin position="359"/>
        <end position="373"/>
    </location>
</feature>
<name>A0A1W0WY19_HYPEX</name>
<dbReference type="GO" id="GO:0003682">
    <property type="term" value="F:chromatin binding"/>
    <property type="evidence" value="ECO:0007669"/>
    <property type="project" value="TreeGrafter"/>
</dbReference>
<evidence type="ECO:0000256" key="4">
    <source>
        <dbReference type="ARBA" id="ARBA00023242"/>
    </source>
</evidence>
<evidence type="ECO:0000256" key="3">
    <source>
        <dbReference type="ARBA" id="ARBA00020462"/>
    </source>
</evidence>